<accession>A0A8B4GES7</accession>
<proteinExistence type="predicted"/>
<evidence type="ECO:0000313" key="1">
    <source>
        <dbReference type="EMBL" id="SNW08660.1"/>
    </source>
</evidence>
<name>A0A8B4GES7_EIKCO</name>
<dbReference type="KEGG" id="ecor:SAMEA4412678_1149"/>
<organism evidence="1 2">
    <name type="scientific">Eikenella corrodens</name>
    <dbReference type="NCBI Taxonomy" id="539"/>
    <lineage>
        <taxon>Bacteria</taxon>
        <taxon>Pseudomonadati</taxon>
        <taxon>Pseudomonadota</taxon>
        <taxon>Betaproteobacteria</taxon>
        <taxon>Neisseriales</taxon>
        <taxon>Neisseriaceae</taxon>
        <taxon>Eikenella</taxon>
    </lineage>
</organism>
<dbReference type="AlphaFoldDB" id="A0A8B4GES7"/>
<reference evidence="1 2" key="1">
    <citation type="submission" date="2017-06" db="EMBL/GenBank/DDBJ databases">
        <authorList>
            <consortium name="Pathogen Informatics"/>
        </authorList>
    </citation>
    <scope>NUCLEOTIDE SEQUENCE [LARGE SCALE GENOMIC DNA]</scope>
    <source>
        <strain evidence="1 2">NCTC10596</strain>
    </source>
</reference>
<sequence length="51" mass="5997">MVKPEQLNLLENRREIRHFVHKKAVVAEWSHYHFLRFTNVSSGLAGILNPL</sequence>
<evidence type="ECO:0000313" key="2">
    <source>
        <dbReference type="Proteomes" id="UP000215465"/>
    </source>
</evidence>
<dbReference type="Proteomes" id="UP000215465">
    <property type="component" value="Chromosome 1"/>
</dbReference>
<protein>
    <submittedName>
        <fullName evidence="1">Uncharacterized protein</fullName>
    </submittedName>
</protein>
<gene>
    <name evidence="1" type="ORF">SAMEA4412678_01149</name>
</gene>
<dbReference type="EMBL" id="LT906482">
    <property type="protein sequence ID" value="SNW08660.1"/>
    <property type="molecule type" value="Genomic_DNA"/>
</dbReference>